<evidence type="ECO:0000256" key="1">
    <source>
        <dbReference type="SAM" id="SignalP"/>
    </source>
</evidence>
<proteinExistence type="predicted"/>
<evidence type="ECO:0000313" key="2">
    <source>
        <dbReference type="EMBL" id="NJA90019.1"/>
    </source>
</evidence>
<evidence type="ECO:0000313" key="3">
    <source>
        <dbReference type="Proteomes" id="UP000720344"/>
    </source>
</evidence>
<keyword evidence="3" id="KW-1185">Reference proteome</keyword>
<dbReference type="RefSeq" id="WP_167682556.1">
    <property type="nucleotide sequence ID" value="NZ_JAATWB010000010.1"/>
</dbReference>
<feature type="signal peptide" evidence="1">
    <location>
        <begin position="1"/>
        <end position="29"/>
    </location>
</feature>
<comment type="caution">
    <text evidence="2">The sequence shown here is derived from an EMBL/GenBank/DDBJ whole genome shotgun (WGS) entry which is preliminary data.</text>
</comment>
<reference evidence="3" key="1">
    <citation type="submission" date="2020-03" db="EMBL/GenBank/DDBJ databases">
        <title>Whole-genome sequence of the purple nonsulfur bacterium Rhodocyclus tenuis DSM112.</title>
        <authorList>
            <person name="Kyndt J.A."/>
            <person name="Meyer T.E."/>
        </authorList>
    </citation>
    <scope>NUCLEOTIDE SEQUENCE [LARGE SCALE GENOMIC DNA]</scope>
    <source>
        <strain evidence="3">DSM 112</strain>
    </source>
</reference>
<keyword evidence="1" id="KW-0732">Signal</keyword>
<feature type="chain" id="PRO_5047189933" evidence="1">
    <location>
        <begin position="30"/>
        <end position="75"/>
    </location>
</feature>
<dbReference type="EMBL" id="JAATWB010000010">
    <property type="protein sequence ID" value="NJA90019.1"/>
    <property type="molecule type" value="Genomic_DNA"/>
</dbReference>
<dbReference type="Proteomes" id="UP000720344">
    <property type="component" value="Unassembled WGS sequence"/>
</dbReference>
<accession>A0ABX0WMN3</accession>
<gene>
    <name evidence="2" type="ORF">HCX48_12420</name>
</gene>
<sequence>MKTRHPQSLRAGVAALALVALTAMPLARAEPAPWYLWVSNTADGLICAQISPGEDWRVLRGPFRDGLCRKQGVPG</sequence>
<organism evidence="2 3">
    <name type="scientific">Rhodocyclus gracilis</name>
    <dbReference type="NCBI Taxonomy" id="2929842"/>
    <lineage>
        <taxon>Bacteria</taxon>
        <taxon>Pseudomonadati</taxon>
        <taxon>Pseudomonadota</taxon>
        <taxon>Betaproteobacteria</taxon>
        <taxon>Rhodocyclales</taxon>
        <taxon>Rhodocyclaceae</taxon>
        <taxon>Rhodocyclus</taxon>
    </lineage>
</organism>
<protein>
    <submittedName>
        <fullName evidence="2">Uncharacterized protein</fullName>
    </submittedName>
</protein>
<name>A0ABX0WMN3_9RHOO</name>